<dbReference type="PATRIC" id="fig|265726.11.peg.1785"/>
<dbReference type="Proteomes" id="UP000033633">
    <property type="component" value="Unassembled WGS sequence"/>
</dbReference>
<dbReference type="InterPro" id="IPR013702">
    <property type="entry name" value="FIST_domain_N"/>
</dbReference>
<feature type="domain" description="FIST" evidence="1">
    <location>
        <begin position="30"/>
        <end position="225"/>
    </location>
</feature>
<sequence>MEIVTSYSTIETTAAAVDEAVSQLKARLVRPSLLLVYFSGHDNAQVIREQLAAAFPDTQIVGCSSCQGILTEAGYFPDQVIGLWAVFDFNGAYGSALVSTHQLPHQMAKQALLKAIQNAGRSGELPSLVLLHASPGAEEDVIQAISQEFGTPVPIIGGSAADAGVLGEWQLFTQDHCASEGVAVSVFYPSCDLSFSFHSGYAKTDQHAVATKVEGRELIELDHRPAKEVYEEWIKQPLAYGQSIMSLSALHPIGRIAGTLHDLPYFKLAHPNSVTARGGITLFASIKEGEKLYLMTGTEENLVNRTGRTADGLLHDSHQQIEAIGGISIYCAGCMLQVKSKMGMVAEKMQQAMFNAPFICPFTFGEQGQFLGGENEHGNLMISNVLFYRE</sequence>
<evidence type="ECO:0000259" key="1">
    <source>
        <dbReference type="SMART" id="SM00897"/>
    </source>
</evidence>
<dbReference type="STRING" id="265726.KY46_17530"/>
<dbReference type="Pfam" id="PF10442">
    <property type="entry name" value="FIST_C"/>
    <property type="match status" value="1"/>
</dbReference>
<name>A0A0F5V9Z3_9GAMM</name>
<dbReference type="Pfam" id="PF08495">
    <property type="entry name" value="FIST"/>
    <property type="match status" value="1"/>
</dbReference>
<comment type="caution">
    <text evidence="3">The sequence shown here is derived from an EMBL/GenBank/DDBJ whole genome shotgun (WGS) entry which is preliminary data.</text>
</comment>
<evidence type="ECO:0000259" key="2">
    <source>
        <dbReference type="SMART" id="SM01204"/>
    </source>
</evidence>
<dbReference type="EMBL" id="JWYV01000018">
    <property type="protein sequence ID" value="KKC98561.1"/>
    <property type="molecule type" value="Genomic_DNA"/>
</dbReference>
<proteinExistence type="predicted"/>
<accession>A0A0F5V9Z3</accession>
<dbReference type="PANTHER" id="PTHR40252:SF2">
    <property type="entry name" value="BLR0328 PROTEIN"/>
    <property type="match status" value="1"/>
</dbReference>
<feature type="domain" description="FIST C-domain" evidence="2">
    <location>
        <begin position="226"/>
        <end position="370"/>
    </location>
</feature>
<dbReference type="InterPro" id="IPR019494">
    <property type="entry name" value="FIST_C"/>
</dbReference>
<evidence type="ECO:0000313" key="4">
    <source>
        <dbReference type="Proteomes" id="UP000033633"/>
    </source>
</evidence>
<dbReference type="SMART" id="SM01204">
    <property type="entry name" value="FIST_C"/>
    <property type="match status" value="1"/>
</dbReference>
<dbReference type="PANTHER" id="PTHR40252">
    <property type="entry name" value="BLR0328 PROTEIN"/>
    <property type="match status" value="1"/>
</dbReference>
<keyword evidence="4" id="KW-1185">Reference proteome</keyword>
<reference evidence="3 4" key="1">
    <citation type="submission" date="2014-12" db="EMBL/GenBank/DDBJ databases">
        <title>Mercury Reductase activity and rhizosphere competence traits in the genome of root associated Photobacterium halotolerans MELD1.</title>
        <authorList>
            <person name="Mathew D.C."/>
            <person name="Huang C.-C."/>
        </authorList>
    </citation>
    <scope>NUCLEOTIDE SEQUENCE [LARGE SCALE GENOMIC DNA]</scope>
    <source>
        <strain evidence="3 4">MELD1</strain>
    </source>
</reference>
<dbReference type="RefSeq" id="WP_046221914.1">
    <property type="nucleotide sequence ID" value="NZ_JWYV01000018.1"/>
</dbReference>
<gene>
    <name evidence="3" type="ORF">KY46_17530</name>
</gene>
<organism evidence="3 4">
    <name type="scientific">Photobacterium halotolerans</name>
    <dbReference type="NCBI Taxonomy" id="265726"/>
    <lineage>
        <taxon>Bacteria</taxon>
        <taxon>Pseudomonadati</taxon>
        <taxon>Pseudomonadota</taxon>
        <taxon>Gammaproteobacteria</taxon>
        <taxon>Vibrionales</taxon>
        <taxon>Vibrionaceae</taxon>
        <taxon>Photobacterium</taxon>
    </lineage>
</organism>
<dbReference type="OrthoDB" id="179842at2"/>
<evidence type="ECO:0000313" key="3">
    <source>
        <dbReference type="EMBL" id="KKC98561.1"/>
    </source>
</evidence>
<dbReference type="SMART" id="SM00897">
    <property type="entry name" value="FIST"/>
    <property type="match status" value="1"/>
</dbReference>
<protein>
    <recommendedName>
        <fullName evidence="5">Histidine kinase</fullName>
    </recommendedName>
</protein>
<dbReference type="AlphaFoldDB" id="A0A0F5V9Z3"/>
<evidence type="ECO:0008006" key="5">
    <source>
        <dbReference type="Google" id="ProtNLM"/>
    </source>
</evidence>